<dbReference type="PANTHER" id="PTHR22904">
    <property type="entry name" value="TPR REPEAT CONTAINING PROTEIN"/>
    <property type="match status" value="1"/>
</dbReference>
<proteinExistence type="predicted"/>
<keyword evidence="2" id="KW-0802">TPR repeat</keyword>
<dbReference type="SUPFAM" id="SSF48452">
    <property type="entry name" value="TPR-like"/>
    <property type="match status" value="1"/>
</dbReference>
<organism evidence="3 4">
    <name type="scientific">Tritrichomonas foetus</name>
    <dbReference type="NCBI Taxonomy" id="1144522"/>
    <lineage>
        <taxon>Eukaryota</taxon>
        <taxon>Metamonada</taxon>
        <taxon>Parabasalia</taxon>
        <taxon>Tritrichomonadida</taxon>
        <taxon>Tritrichomonadidae</taxon>
        <taxon>Tritrichomonas</taxon>
    </lineage>
</organism>
<keyword evidence="1" id="KW-0677">Repeat</keyword>
<dbReference type="GO" id="GO:0051879">
    <property type="term" value="F:Hsp90 protein binding"/>
    <property type="evidence" value="ECO:0007669"/>
    <property type="project" value="TreeGrafter"/>
</dbReference>
<dbReference type="AlphaFoldDB" id="A0A1J4KVF1"/>
<evidence type="ECO:0000313" key="3">
    <source>
        <dbReference type="EMBL" id="OHT15215.1"/>
    </source>
</evidence>
<dbReference type="Proteomes" id="UP000179807">
    <property type="component" value="Unassembled WGS sequence"/>
</dbReference>
<evidence type="ECO:0008006" key="5">
    <source>
        <dbReference type="Google" id="ProtNLM"/>
    </source>
</evidence>
<accession>A0A1J4KVF1</accession>
<sequence length="584" mass="66112">MILQANVAGQINIKKVLFFFFAEPIPSKRKMEALNALKVSGTKRLQAKKYIDAIQVFTSVIDQLSPSNDDESNLKSVCLLNRSACYIIQNDFAQATKDAEEAIKICQSRRDANHFEKSTPEALKNDILTHTFALANVRLGEINEAQLDNVNAFKYYSIAFKVEPEGEAKKSIRELLKKYNVPEIRTNDKDLEIFAKIRSSIHDEQSLIQNLAALMEQTALQNTIPQAIYNKIDQLKYPFLFYAILQLYNNVEMIVFQCMIILRTFCEHQMKSVWSEFLLIKEVMTKYANNKNIIVECIKFLRNSPNDKYQLFVKHDFLAPIAAALKLDLNEVEAESIFHLLYYIASSPSHVSRVADIGIMKDILQRRTIGALMLLSKLCQDPELLIEASENGANEWVLQMAHDHGCEHSAVMHAACVYYSRLLLNRKDEVNEAKKDEIAQMFDTFAPVVMKNAKSQEVVSSVFAAFALGVRFATEKVKQHKIVNLASVILSIYIKNPAISQNIVTFIYECADNGLVDDIKAVPAAVTTVMRAFTENPSAQTIVERAAAVAFLCDHENKDKLLGAALMQFPESKFLLDFKEKHSQ</sequence>
<evidence type="ECO:0000256" key="2">
    <source>
        <dbReference type="ARBA" id="ARBA00022803"/>
    </source>
</evidence>
<comment type="caution">
    <text evidence="3">The sequence shown here is derived from an EMBL/GenBank/DDBJ whole genome shotgun (WGS) entry which is preliminary data.</text>
</comment>
<dbReference type="EMBL" id="MLAK01000255">
    <property type="protein sequence ID" value="OHT15215.1"/>
    <property type="molecule type" value="Genomic_DNA"/>
</dbReference>
<dbReference type="PANTHER" id="PTHR22904:SF523">
    <property type="entry name" value="STRESS-INDUCED-PHOSPHOPROTEIN 1"/>
    <property type="match status" value="1"/>
</dbReference>
<dbReference type="GeneID" id="94849121"/>
<gene>
    <name evidence="3" type="ORF">TRFO_42652</name>
</gene>
<dbReference type="InterPro" id="IPR016024">
    <property type="entry name" value="ARM-type_fold"/>
</dbReference>
<dbReference type="Gene3D" id="1.25.40.10">
    <property type="entry name" value="Tetratricopeptide repeat domain"/>
    <property type="match status" value="1"/>
</dbReference>
<evidence type="ECO:0000256" key="1">
    <source>
        <dbReference type="ARBA" id="ARBA00022737"/>
    </source>
</evidence>
<dbReference type="OrthoDB" id="2423701at2759"/>
<keyword evidence="4" id="KW-1185">Reference proteome</keyword>
<protein>
    <recommendedName>
        <fullName evidence="5">TPR Domain containing protein</fullName>
    </recommendedName>
</protein>
<dbReference type="RefSeq" id="XP_068368351.1">
    <property type="nucleotide sequence ID" value="XM_068514417.1"/>
</dbReference>
<dbReference type="VEuPathDB" id="TrichDB:TRFO_42652"/>
<reference evidence="3" key="1">
    <citation type="submission" date="2016-10" db="EMBL/GenBank/DDBJ databases">
        <authorList>
            <person name="Benchimol M."/>
            <person name="Almeida L.G."/>
            <person name="Vasconcelos A.T."/>
            <person name="Perreira-Neves A."/>
            <person name="Rosa I.A."/>
            <person name="Tasca T."/>
            <person name="Bogo M.R."/>
            <person name="de Souza W."/>
        </authorList>
    </citation>
    <scope>NUCLEOTIDE SEQUENCE [LARGE SCALE GENOMIC DNA]</scope>
    <source>
        <strain evidence="3">K</strain>
    </source>
</reference>
<dbReference type="InterPro" id="IPR011990">
    <property type="entry name" value="TPR-like_helical_dom_sf"/>
</dbReference>
<evidence type="ECO:0000313" key="4">
    <source>
        <dbReference type="Proteomes" id="UP000179807"/>
    </source>
</evidence>
<dbReference type="SUPFAM" id="SSF48371">
    <property type="entry name" value="ARM repeat"/>
    <property type="match status" value="1"/>
</dbReference>
<name>A0A1J4KVF1_9EUKA</name>